<organism evidence="1 2">
    <name type="scientific">Armillaria luteobubalina</name>
    <dbReference type="NCBI Taxonomy" id="153913"/>
    <lineage>
        <taxon>Eukaryota</taxon>
        <taxon>Fungi</taxon>
        <taxon>Dikarya</taxon>
        <taxon>Basidiomycota</taxon>
        <taxon>Agaricomycotina</taxon>
        <taxon>Agaricomycetes</taxon>
        <taxon>Agaricomycetidae</taxon>
        <taxon>Agaricales</taxon>
        <taxon>Marasmiineae</taxon>
        <taxon>Physalacriaceae</taxon>
        <taxon>Armillaria</taxon>
    </lineage>
</organism>
<accession>A0AA39Q3R8</accession>
<keyword evidence="2" id="KW-1185">Reference proteome</keyword>
<dbReference type="EMBL" id="JAUEPU010000019">
    <property type="protein sequence ID" value="KAK0495065.1"/>
    <property type="molecule type" value="Genomic_DNA"/>
</dbReference>
<gene>
    <name evidence="1" type="ORF">EDD18DRAFT_1332964</name>
</gene>
<evidence type="ECO:0000313" key="2">
    <source>
        <dbReference type="Proteomes" id="UP001175228"/>
    </source>
</evidence>
<proteinExistence type="predicted"/>
<reference evidence="1" key="1">
    <citation type="submission" date="2023-06" db="EMBL/GenBank/DDBJ databases">
        <authorList>
            <consortium name="Lawrence Berkeley National Laboratory"/>
            <person name="Ahrendt S."/>
            <person name="Sahu N."/>
            <person name="Indic B."/>
            <person name="Wong-Bajracharya J."/>
            <person name="Merenyi Z."/>
            <person name="Ke H.-M."/>
            <person name="Monk M."/>
            <person name="Kocsube S."/>
            <person name="Drula E."/>
            <person name="Lipzen A."/>
            <person name="Balint B."/>
            <person name="Henrissat B."/>
            <person name="Andreopoulos B."/>
            <person name="Martin F.M."/>
            <person name="Harder C.B."/>
            <person name="Rigling D."/>
            <person name="Ford K.L."/>
            <person name="Foster G.D."/>
            <person name="Pangilinan J."/>
            <person name="Papanicolaou A."/>
            <person name="Barry K."/>
            <person name="LaButti K."/>
            <person name="Viragh M."/>
            <person name="Koriabine M."/>
            <person name="Yan M."/>
            <person name="Riley R."/>
            <person name="Champramary S."/>
            <person name="Plett K.L."/>
            <person name="Tsai I.J."/>
            <person name="Slot J."/>
            <person name="Sipos G."/>
            <person name="Plett J."/>
            <person name="Nagy L.G."/>
            <person name="Grigoriev I.V."/>
        </authorList>
    </citation>
    <scope>NUCLEOTIDE SEQUENCE</scope>
    <source>
        <strain evidence="1">HWK02</strain>
    </source>
</reference>
<protein>
    <submittedName>
        <fullName evidence="1">Uncharacterized protein</fullName>
    </submittedName>
</protein>
<dbReference type="AlphaFoldDB" id="A0AA39Q3R8"/>
<sequence>MALLRSNTIVRVRNIKTQTTVMYQNNSNGEHQLYRMFLTFNARSRGKKSGRAT</sequence>
<comment type="caution">
    <text evidence="1">The sequence shown here is derived from an EMBL/GenBank/DDBJ whole genome shotgun (WGS) entry which is preliminary data.</text>
</comment>
<name>A0AA39Q3R8_9AGAR</name>
<evidence type="ECO:0000313" key="1">
    <source>
        <dbReference type="EMBL" id="KAK0495065.1"/>
    </source>
</evidence>
<dbReference type="Proteomes" id="UP001175228">
    <property type="component" value="Unassembled WGS sequence"/>
</dbReference>